<keyword evidence="6" id="KW-1185">Reference proteome</keyword>
<dbReference type="GO" id="GO:0003700">
    <property type="term" value="F:DNA-binding transcription factor activity"/>
    <property type="evidence" value="ECO:0007669"/>
    <property type="project" value="InterPro"/>
</dbReference>
<evidence type="ECO:0000256" key="1">
    <source>
        <dbReference type="ARBA" id="ARBA00023015"/>
    </source>
</evidence>
<name>A0A8J3Y7U2_9ACTN</name>
<dbReference type="GO" id="GO:0003677">
    <property type="term" value="F:DNA binding"/>
    <property type="evidence" value="ECO:0007669"/>
    <property type="project" value="UniProtKB-KW"/>
</dbReference>
<dbReference type="SUPFAM" id="SSF46785">
    <property type="entry name" value="Winged helix' DNA-binding domain"/>
    <property type="match status" value="1"/>
</dbReference>
<gene>
    <name evidence="5" type="ORF">Sya03_28630</name>
</gene>
<comment type="caution">
    <text evidence="5">The sequence shown here is derived from an EMBL/GenBank/DDBJ whole genome shotgun (WGS) entry which is preliminary data.</text>
</comment>
<organism evidence="5 6">
    <name type="scientific">Spirilliplanes yamanashiensis</name>
    <dbReference type="NCBI Taxonomy" id="42233"/>
    <lineage>
        <taxon>Bacteria</taxon>
        <taxon>Bacillati</taxon>
        <taxon>Actinomycetota</taxon>
        <taxon>Actinomycetes</taxon>
        <taxon>Micromonosporales</taxon>
        <taxon>Micromonosporaceae</taxon>
        <taxon>Spirilliplanes</taxon>
    </lineage>
</organism>
<dbReference type="InterPro" id="IPR036388">
    <property type="entry name" value="WH-like_DNA-bd_sf"/>
</dbReference>
<evidence type="ECO:0000256" key="2">
    <source>
        <dbReference type="ARBA" id="ARBA00023125"/>
    </source>
</evidence>
<reference evidence="5" key="1">
    <citation type="submission" date="2021-01" db="EMBL/GenBank/DDBJ databases">
        <title>Whole genome shotgun sequence of Spirilliplanes yamanashiensis NBRC 15828.</title>
        <authorList>
            <person name="Komaki H."/>
            <person name="Tamura T."/>
        </authorList>
    </citation>
    <scope>NUCLEOTIDE SEQUENCE</scope>
    <source>
        <strain evidence="5">NBRC 15828</strain>
    </source>
</reference>
<evidence type="ECO:0000313" key="6">
    <source>
        <dbReference type="Proteomes" id="UP000652013"/>
    </source>
</evidence>
<evidence type="ECO:0000313" key="5">
    <source>
        <dbReference type="EMBL" id="GIJ03511.1"/>
    </source>
</evidence>
<protein>
    <submittedName>
        <fullName evidence="5">Transcriptional regulator</fullName>
    </submittedName>
</protein>
<accession>A0A8J3Y7U2</accession>
<dbReference type="InterPro" id="IPR052362">
    <property type="entry name" value="HTH-GbsR_regulator"/>
</dbReference>
<dbReference type="EMBL" id="BOOY01000021">
    <property type="protein sequence ID" value="GIJ03511.1"/>
    <property type="molecule type" value="Genomic_DNA"/>
</dbReference>
<dbReference type="PANTHER" id="PTHR38465:SF2">
    <property type="entry name" value="HTH-TYPE TRANSCRIPTIONAL REGULATOR MMPR5"/>
    <property type="match status" value="1"/>
</dbReference>
<keyword evidence="2" id="KW-0238">DNA-binding</keyword>
<keyword evidence="3" id="KW-0804">Transcription</keyword>
<sequence>MEQVIERIGLTLSGMGMPRMAARVFAAVLVSEQGRVTSAELAATLRISPAAVSQAVQYLENVGMIARDREPGRRRDHYRLLSEHWYEQMFTSRDRMLVAIEGDLTAAVGAIGVGSAAGQRLDETRRFFAYLRGELPKLIERWREREAASGHAEQA</sequence>
<dbReference type="Proteomes" id="UP000652013">
    <property type="component" value="Unassembled WGS sequence"/>
</dbReference>
<proteinExistence type="predicted"/>
<dbReference type="PANTHER" id="PTHR38465">
    <property type="entry name" value="HTH-TYPE TRANSCRIPTIONAL REGULATOR MJ1563-RELATED"/>
    <property type="match status" value="1"/>
</dbReference>
<dbReference type="InterPro" id="IPR000835">
    <property type="entry name" value="HTH_MarR-typ"/>
</dbReference>
<dbReference type="Gene3D" id="1.10.10.10">
    <property type="entry name" value="Winged helix-like DNA-binding domain superfamily/Winged helix DNA-binding domain"/>
    <property type="match status" value="1"/>
</dbReference>
<evidence type="ECO:0000259" key="4">
    <source>
        <dbReference type="Pfam" id="PF12802"/>
    </source>
</evidence>
<dbReference type="InterPro" id="IPR036390">
    <property type="entry name" value="WH_DNA-bd_sf"/>
</dbReference>
<keyword evidence="1" id="KW-0805">Transcription regulation</keyword>
<feature type="domain" description="HTH marR-type" evidence="4">
    <location>
        <begin position="16"/>
        <end position="75"/>
    </location>
</feature>
<dbReference type="RefSeq" id="WP_203938789.1">
    <property type="nucleotide sequence ID" value="NZ_BAAAGJ010000010.1"/>
</dbReference>
<dbReference type="Pfam" id="PF12802">
    <property type="entry name" value="MarR_2"/>
    <property type="match status" value="1"/>
</dbReference>
<evidence type="ECO:0000256" key="3">
    <source>
        <dbReference type="ARBA" id="ARBA00023163"/>
    </source>
</evidence>
<dbReference type="Gene3D" id="1.10.287.160">
    <property type="entry name" value="HR1 repeat"/>
    <property type="match status" value="1"/>
</dbReference>
<dbReference type="AlphaFoldDB" id="A0A8J3Y7U2"/>